<name>S0FK61_RUMCE</name>
<dbReference type="AlphaFoldDB" id="S0FK61"/>
<comment type="caution">
    <text evidence="2">The sequence shown here is derived from an EMBL/GenBank/DDBJ whole genome shotgun (WGS) entry which is preliminary data.</text>
</comment>
<proteinExistence type="predicted"/>
<reference evidence="2 3" key="1">
    <citation type="journal article" date="2013" name="Genome Announc.">
        <title>Draft Genome Sequence of the Cellulolytic, Mesophilic, Anaerobic Bacterium Clostridium termitidis Strain CT1112 (DSM 5398).</title>
        <authorList>
            <person name="Lal S."/>
            <person name="Ramachandran U."/>
            <person name="Zhang X."/>
            <person name="Munir R."/>
            <person name="Sparling R."/>
            <person name="Levin D.B."/>
        </authorList>
    </citation>
    <scope>NUCLEOTIDE SEQUENCE [LARGE SCALE GENOMIC DNA]</scope>
    <source>
        <strain evidence="2 3">CT1112</strain>
    </source>
</reference>
<evidence type="ECO:0000313" key="2">
    <source>
        <dbReference type="EMBL" id="EMS70706.1"/>
    </source>
</evidence>
<evidence type="ECO:0000313" key="3">
    <source>
        <dbReference type="Proteomes" id="UP000014155"/>
    </source>
</evidence>
<keyword evidence="1" id="KW-1133">Transmembrane helix</keyword>
<gene>
    <name evidence="2" type="ORF">CTER_3523</name>
</gene>
<feature type="transmembrane region" description="Helical" evidence="1">
    <location>
        <begin position="9"/>
        <end position="26"/>
    </location>
</feature>
<organism evidence="2 3">
    <name type="scientific">Ruminiclostridium cellobioparum subsp. termitidis CT1112</name>
    <dbReference type="NCBI Taxonomy" id="1195236"/>
    <lineage>
        <taxon>Bacteria</taxon>
        <taxon>Bacillati</taxon>
        <taxon>Bacillota</taxon>
        <taxon>Clostridia</taxon>
        <taxon>Eubacteriales</taxon>
        <taxon>Oscillospiraceae</taxon>
        <taxon>Ruminiclostridium</taxon>
    </lineage>
</organism>
<dbReference type="STRING" id="1195236.CTER_3523"/>
<protein>
    <submittedName>
        <fullName evidence="2">Uncharacterized protein</fullName>
    </submittedName>
</protein>
<keyword evidence="3" id="KW-1185">Reference proteome</keyword>
<dbReference type="Proteomes" id="UP000014155">
    <property type="component" value="Unassembled WGS sequence"/>
</dbReference>
<keyword evidence="1" id="KW-0812">Transmembrane</keyword>
<dbReference type="InterPro" id="IPR038690">
    <property type="entry name" value="NusG_2_sf"/>
</dbReference>
<accession>S0FK61</accession>
<dbReference type="CDD" id="cd09846">
    <property type="entry name" value="DUF1312"/>
    <property type="match status" value="1"/>
</dbReference>
<dbReference type="Pfam" id="PF07009">
    <property type="entry name" value="NusG_II"/>
    <property type="match status" value="1"/>
</dbReference>
<dbReference type="Gene3D" id="2.60.320.10">
    <property type="entry name" value="N-utilization substance G protein NusG, insert domain"/>
    <property type="match status" value="1"/>
</dbReference>
<evidence type="ECO:0000256" key="1">
    <source>
        <dbReference type="SAM" id="Phobius"/>
    </source>
</evidence>
<keyword evidence="1" id="KW-0472">Membrane</keyword>
<dbReference type="PATRIC" id="fig|1195236.3.peg.3745"/>
<dbReference type="eggNOG" id="COG5341">
    <property type="taxonomic scope" value="Bacteria"/>
</dbReference>
<dbReference type="RefSeq" id="WP_004627990.1">
    <property type="nucleotide sequence ID" value="NZ_AORV01000049.1"/>
</dbReference>
<sequence>MKFFKKSDIILVLTIVLIGILSMFIYKFNFAEKPARAEIYYKTQLIESIDLTKGKDVHFSIPQNKNVIFHLDPDGNISFEHSDCPDKICIKTGKLNTVGQTAACLPNEIFLKIVPQDGHEEQDIDIIG</sequence>
<dbReference type="EMBL" id="AORV01000049">
    <property type="protein sequence ID" value="EMS70706.1"/>
    <property type="molecule type" value="Genomic_DNA"/>
</dbReference>